<feature type="compositionally biased region" description="Basic and acidic residues" evidence="7">
    <location>
        <begin position="229"/>
        <end position="249"/>
    </location>
</feature>
<keyword evidence="3 8" id="KW-0812">Transmembrane</keyword>
<feature type="compositionally biased region" description="Low complexity" evidence="7">
    <location>
        <begin position="378"/>
        <end position="392"/>
    </location>
</feature>
<dbReference type="GO" id="GO:0007219">
    <property type="term" value="P:Notch signaling pathway"/>
    <property type="evidence" value="ECO:0007669"/>
    <property type="project" value="UniProtKB-KW"/>
</dbReference>
<evidence type="ECO:0000256" key="7">
    <source>
        <dbReference type="SAM" id="MobiDB-lite"/>
    </source>
</evidence>
<organism evidence="9 10">
    <name type="scientific">Leptomonas pyrrhocoris</name>
    <name type="common">Firebug parasite</name>
    <dbReference type="NCBI Taxonomy" id="157538"/>
    <lineage>
        <taxon>Eukaryota</taxon>
        <taxon>Discoba</taxon>
        <taxon>Euglenozoa</taxon>
        <taxon>Kinetoplastea</taxon>
        <taxon>Metakinetoplastina</taxon>
        <taxon>Trypanosomatida</taxon>
        <taxon>Trypanosomatidae</taxon>
        <taxon>Leishmaniinae</taxon>
        <taxon>Leptomonas</taxon>
    </lineage>
</organism>
<reference evidence="9 10" key="1">
    <citation type="submission" date="2015-07" db="EMBL/GenBank/DDBJ databases">
        <title>High-quality genome of monoxenous trypanosomatid Leptomonas pyrrhocoris.</title>
        <authorList>
            <person name="Flegontov P."/>
            <person name="Butenko A."/>
            <person name="Firsov S."/>
            <person name="Vlcek C."/>
            <person name="Logacheva M.D."/>
            <person name="Field M."/>
            <person name="Filatov D."/>
            <person name="Flegontova O."/>
            <person name="Gerasimov E."/>
            <person name="Jackson A.P."/>
            <person name="Kelly S."/>
            <person name="Opperdoes F."/>
            <person name="O'Reilly A."/>
            <person name="Votypka J."/>
            <person name="Yurchenko V."/>
            <person name="Lukes J."/>
        </authorList>
    </citation>
    <scope>NUCLEOTIDE SEQUENCE [LARGE SCALE GENOMIC DNA]</scope>
    <source>
        <strain evidence="9">H10</strain>
    </source>
</reference>
<evidence type="ECO:0000313" key="9">
    <source>
        <dbReference type="EMBL" id="KPA75825.1"/>
    </source>
</evidence>
<dbReference type="PANTHER" id="PTHR12889">
    <property type="entry name" value="GAMMA-SECRETASE SUBUNIT APH-1"/>
    <property type="match status" value="1"/>
</dbReference>
<feature type="compositionally biased region" description="Basic and acidic residues" evidence="7">
    <location>
        <begin position="262"/>
        <end position="275"/>
    </location>
</feature>
<name>A0A0M9FTM7_LEPPY</name>
<evidence type="ECO:0000256" key="2">
    <source>
        <dbReference type="ARBA" id="ARBA00005577"/>
    </source>
</evidence>
<dbReference type="OrthoDB" id="273751at2759"/>
<comment type="subcellular location">
    <subcellularLocation>
        <location evidence="1">Membrane</location>
        <topology evidence="1">Multi-pass membrane protein</topology>
    </subcellularLocation>
</comment>
<dbReference type="AlphaFoldDB" id="A0A0M9FTM7"/>
<keyword evidence="5 8" id="KW-1133">Transmembrane helix</keyword>
<keyword evidence="10" id="KW-1185">Reference proteome</keyword>
<keyword evidence="6 8" id="KW-0472">Membrane</keyword>
<feature type="region of interest" description="Disordered" evidence="7">
    <location>
        <begin position="229"/>
        <end position="290"/>
    </location>
</feature>
<dbReference type="EMBL" id="LGTL01000023">
    <property type="protein sequence ID" value="KPA75825.1"/>
    <property type="molecule type" value="Genomic_DNA"/>
</dbReference>
<dbReference type="GO" id="GO:0016485">
    <property type="term" value="P:protein processing"/>
    <property type="evidence" value="ECO:0007669"/>
    <property type="project" value="InterPro"/>
</dbReference>
<evidence type="ECO:0000256" key="5">
    <source>
        <dbReference type="ARBA" id="ARBA00022989"/>
    </source>
</evidence>
<gene>
    <name evidence="9" type="ORF">ABB37_08340</name>
</gene>
<dbReference type="InterPro" id="IPR009294">
    <property type="entry name" value="Aph-1"/>
</dbReference>
<dbReference type="GO" id="GO:0016020">
    <property type="term" value="C:membrane"/>
    <property type="evidence" value="ECO:0007669"/>
    <property type="project" value="UniProtKB-SubCell"/>
</dbReference>
<evidence type="ECO:0000256" key="3">
    <source>
        <dbReference type="ARBA" id="ARBA00022692"/>
    </source>
</evidence>
<feature type="transmembrane region" description="Helical" evidence="8">
    <location>
        <begin position="448"/>
        <end position="467"/>
    </location>
</feature>
<evidence type="ECO:0000256" key="6">
    <source>
        <dbReference type="ARBA" id="ARBA00023136"/>
    </source>
</evidence>
<dbReference type="RefSeq" id="XP_015654264.1">
    <property type="nucleotide sequence ID" value="XM_015807315.1"/>
</dbReference>
<feature type="transmembrane region" description="Helical" evidence="8">
    <location>
        <begin position="109"/>
        <end position="136"/>
    </location>
</feature>
<dbReference type="GeneID" id="26908625"/>
<proteinExistence type="inferred from homology"/>
<sequence>MTYGLLVFSTVVLYAPHCLLCAIALAWQPVLIIISLISSFAAFAPLVVSGAVFRLLRLSHVSTDVTAAAVVLPVHFVLLSGIRVLVLHGCLQLQRLGWARGLLLVRSRVPLVALSIAVGAGFGGTSLLVGGGALLAEAWEARLSIPMSAAQMNASAAVLDELFSASASCAQLPRLVQSVFQQTFFTCGQVAWSVMLGQAYAAAYPQALEDPLLENAEVVSCEDERLTVAGKGTREEASTPARHQAEDATRGASQPAPSRPAMAKEEPARLGHDDEGSLPPVESTEKSEGRDVAAQLLAFQQHRRSSPEESRTRNQHEAFAYQGATTGERVPPPPHPSTERAGQREEVEEGDLENPSTTGASTRAPLRGTQGARTSTASKVPSPSSPSSHSPVVSGLVAESVLAQRRPTALLTGLAALGLHFLYVMLPLTALSDASAAGSSGRRGCSAYIPLQCLLTVASVLWGLWIVHCERHPSAYVRLA</sequence>
<feature type="transmembrane region" description="Helical" evidence="8">
    <location>
        <begin position="31"/>
        <end position="53"/>
    </location>
</feature>
<evidence type="ECO:0000256" key="8">
    <source>
        <dbReference type="SAM" id="Phobius"/>
    </source>
</evidence>
<feature type="transmembrane region" description="Helical" evidence="8">
    <location>
        <begin position="409"/>
        <end position="428"/>
    </location>
</feature>
<feature type="transmembrane region" description="Helical" evidence="8">
    <location>
        <begin position="65"/>
        <end position="89"/>
    </location>
</feature>
<protein>
    <recommendedName>
        <fullName evidence="11">Transmembrane protein</fullName>
    </recommendedName>
</protein>
<dbReference type="Proteomes" id="UP000037923">
    <property type="component" value="Unassembled WGS sequence"/>
</dbReference>
<evidence type="ECO:0000256" key="1">
    <source>
        <dbReference type="ARBA" id="ARBA00004141"/>
    </source>
</evidence>
<evidence type="ECO:0000256" key="4">
    <source>
        <dbReference type="ARBA" id="ARBA00022976"/>
    </source>
</evidence>
<keyword evidence="4" id="KW-0914">Notch signaling pathway</keyword>
<feature type="region of interest" description="Disordered" evidence="7">
    <location>
        <begin position="322"/>
        <end position="392"/>
    </location>
</feature>
<evidence type="ECO:0000313" key="10">
    <source>
        <dbReference type="Proteomes" id="UP000037923"/>
    </source>
</evidence>
<comment type="similarity">
    <text evidence="2">Belongs to the APH-1 family.</text>
</comment>
<evidence type="ECO:0008006" key="11">
    <source>
        <dbReference type="Google" id="ProtNLM"/>
    </source>
</evidence>
<dbReference type="OMA" id="CGQVAWT"/>
<dbReference type="VEuPathDB" id="TriTrypDB:LpyrH10_23_1250"/>
<comment type="caution">
    <text evidence="9">The sequence shown here is derived from an EMBL/GenBank/DDBJ whole genome shotgun (WGS) entry which is preliminary data.</text>
</comment>
<accession>A0A0M9FTM7</accession>